<evidence type="ECO:0000313" key="2">
    <source>
        <dbReference type="Proteomes" id="UP001631969"/>
    </source>
</evidence>
<protein>
    <submittedName>
        <fullName evidence="1">SMI1/KNR4 family protein</fullName>
    </submittedName>
</protein>
<name>A0ACC7NZU8_9BACL</name>
<evidence type="ECO:0000313" key="1">
    <source>
        <dbReference type="EMBL" id="MFM9330030.1"/>
    </source>
</evidence>
<comment type="caution">
    <text evidence="1">The sequence shown here is derived from an EMBL/GenBank/DDBJ whole genome shotgun (WGS) entry which is preliminary data.</text>
</comment>
<sequence>MEAFTRLVSSLKERIPDNEALFNPGVEESELDQLERATGITLPEEFRLLYRSHNGEGEGLSGFLAGFGFMKLEAVLGEWKALQQAAYSIVSNKPGEIREGACQKGWIPFGDDGGGSFLVMDLAPGPEGSYGQIITIDHDSDISYVIAGSLSEFLAFIEKGLLSGDLSISQEEDEDIAVLLWKEGHLLDDVLALTGTAASADGIEVDGFWADFFRHDLTDGKVPLQILASMKMVFIKRDASEKFDKVPLDLLKHMVNLKELIIHANNITSFGPLREIPSLAKLVIGSAAFAEADLNLLAEPGTIKQLTLTSREAESTADTQSP</sequence>
<dbReference type="Proteomes" id="UP001631969">
    <property type="component" value="Unassembled WGS sequence"/>
</dbReference>
<keyword evidence="2" id="KW-1185">Reference proteome</keyword>
<organism evidence="1 2">
    <name type="scientific">Paenibacillus mesotrionivorans</name>
    <dbReference type="NCBI Taxonomy" id="3160968"/>
    <lineage>
        <taxon>Bacteria</taxon>
        <taxon>Bacillati</taxon>
        <taxon>Bacillota</taxon>
        <taxon>Bacilli</taxon>
        <taxon>Bacillales</taxon>
        <taxon>Paenibacillaceae</taxon>
        <taxon>Paenibacillus</taxon>
    </lineage>
</organism>
<proteinExistence type="predicted"/>
<gene>
    <name evidence="1" type="ORF">ACI1P1_17165</name>
</gene>
<reference evidence="1" key="1">
    <citation type="submission" date="2024-12" db="EMBL/GenBank/DDBJ databases">
        <authorList>
            <person name="Wu N."/>
        </authorList>
    </citation>
    <scope>NUCLEOTIDE SEQUENCE</scope>
    <source>
        <strain evidence="1">P15</strain>
    </source>
</reference>
<accession>A0ACC7NZU8</accession>
<dbReference type="EMBL" id="JBJURJ010000011">
    <property type="protein sequence ID" value="MFM9330030.1"/>
    <property type="molecule type" value="Genomic_DNA"/>
</dbReference>